<sequence length="398" mass="41885">MRTSPWLALFILFLARVALGFQFQSVVSIAPELMATFSVNHTAIGTLVGLFTLPGLVFSLLAGVMGKRFGNKLAVSGGLILMVSGSVCMALAPDFLVLSIGRLQCGFGAIVLFVLLSKMAADWFTGKQLGIAMSVIINGWPIGIGAGLLTHHLIAESLTFNAVFWANALVAGVVLLSMLALYRNPRVERQASVAPLSRISRLEVLQVSLSAIGLTLYNAAVVMILSFVPGMFIANGTAPLTAGSLVNLHILVSIAGVTVGGILSSKNSRFLSAGISLLICSFVLASLALAQTSNAFFNTLFIATGFVIGIPAALLMTLPTTVLAPANRDVGFGILYTWVYGGLALLMVLVGHVQTVYQIPSAPVILAAILLILTPVSTWMFVTLTRQKENPKVTAPSV</sequence>
<dbReference type="AlphaFoldDB" id="A0A239E3E7"/>
<dbReference type="SUPFAM" id="SSF103473">
    <property type="entry name" value="MFS general substrate transporter"/>
    <property type="match status" value="1"/>
</dbReference>
<keyword evidence="3 6" id="KW-0812">Transmembrane</keyword>
<dbReference type="PANTHER" id="PTHR43124">
    <property type="entry name" value="PURINE EFFLUX PUMP PBUE"/>
    <property type="match status" value="1"/>
</dbReference>
<keyword evidence="9" id="KW-1185">Reference proteome</keyword>
<feature type="transmembrane region" description="Helical" evidence="6">
    <location>
        <begin position="98"/>
        <end position="117"/>
    </location>
</feature>
<evidence type="ECO:0000256" key="3">
    <source>
        <dbReference type="ARBA" id="ARBA00022692"/>
    </source>
</evidence>
<dbReference type="InterPro" id="IPR020846">
    <property type="entry name" value="MFS_dom"/>
</dbReference>
<feature type="transmembrane region" description="Helical" evidence="6">
    <location>
        <begin position="204"/>
        <end position="228"/>
    </location>
</feature>
<dbReference type="EMBL" id="FZOL01000007">
    <property type="protein sequence ID" value="SNS39196.1"/>
    <property type="molecule type" value="Genomic_DNA"/>
</dbReference>
<feature type="transmembrane region" description="Helical" evidence="6">
    <location>
        <begin position="129"/>
        <end position="150"/>
    </location>
</feature>
<organism evidence="8 9">
    <name type="scientific">Pseudomonas japonica</name>
    <dbReference type="NCBI Taxonomy" id="256466"/>
    <lineage>
        <taxon>Bacteria</taxon>
        <taxon>Pseudomonadati</taxon>
        <taxon>Pseudomonadota</taxon>
        <taxon>Gammaproteobacteria</taxon>
        <taxon>Pseudomonadales</taxon>
        <taxon>Pseudomonadaceae</taxon>
        <taxon>Pseudomonas</taxon>
    </lineage>
</organism>
<feature type="transmembrane region" description="Helical" evidence="6">
    <location>
        <begin position="73"/>
        <end position="92"/>
    </location>
</feature>
<feature type="transmembrane region" description="Helical" evidence="6">
    <location>
        <begin position="362"/>
        <end position="382"/>
    </location>
</feature>
<feature type="transmembrane region" description="Helical" evidence="6">
    <location>
        <begin position="270"/>
        <end position="290"/>
    </location>
</feature>
<dbReference type="GO" id="GO:0005886">
    <property type="term" value="C:plasma membrane"/>
    <property type="evidence" value="ECO:0007669"/>
    <property type="project" value="UniProtKB-SubCell"/>
</dbReference>
<dbReference type="Pfam" id="PF07690">
    <property type="entry name" value="MFS_1"/>
    <property type="match status" value="1"/>
</dbReference>
<proteinExistence type="predicted"/>
<keyword evidence="2" id="KW-1003">Cell membrane</keyword>
<evidence type="ECO:0000256" key="4">
    <source>
        <dbReference type="ARBA" id="ARBA00022989"/>
    </source>
</evidence>
<accession>A0A239E3E7</accession>
<dbReference type="Gene3D" id="1.20.1250.20">
    <property type="entry name" value="MFS general substrate transporter like domains"/>
    <property type="match status" value="1"/>
</dbReference>
<feature type="transmembrane region" description="Helical" evidence="6">
    <location>
        <begin position="162"/>
        <end position="183"/>
    </location>
</feature>
<dbReference type="InterPro" id="IPR011701">
    <property type="entry name" value="MFS"/>
</dbReference>
<dbReference type="GO" id="GO:0022857">
    <property type="term" value="F:transmembrane transporter activity"/>
    <property type="evidence" value="ECO:0007669"/>
    <property type="project" value="InterPro"/>
</dbReference>
<evidence type="ECO:0000256" key="5">
    <source>
        <dbReference type="ARBA" id="ARBA00023136"/>
    </source>
</evidence>
<dbReference type="Proteomes" id="UP000198407">
    <property type="component" value="Unassembled WGS sequence"/>
</dbReference>
<keyword evidence="5 6" id="KW-0472">Membrane</keyword>
<protein>
    <submittedName>
        <fullName evidence="8">Predicted arabinose efflux permease, MFS family</fullName>
    </submittedName>
</protein>
<comment type="subcellular location">
    <subcellularLocation>
        <location evidence="1">Cell membrane</location>
        <topology evidence="1">Multi-pass membrane protein</topology>
    </subcellularLocation>
</comment>
<evidence type="ECO:0000313" key="9">
    <source>
        <dbReference type="Proteomes" id="UP000198407"/>
    </source>
</evidence>
<dbReference type="InterPro" id="IPR036259">
    <property type="entry name" value="MFS_trans_sf"/>
</dbReference>
<feature type="transmembrane region" description="Helical" evidence="6">
    <location>
        <begin position="44"/>
        <end position="66"/>
    </location>
</feature>
<dbReference type="InterPro" id="IPR050189">
    <property type="entry name" value="MFS_Efflux_Transporters"/>
</dbReference>
<evidence type="ECO:0000313" key="8">
    <source>
        <dbReference type="EMBL" id="SNS39196.1"/>
    </source>
</evidence>
<keyword evidence="4 6" id="KW-1133">Transmembrane helix</keyword>
<evidence type="ECO:0000259" key="7">
    <source>
        <dbReference type="PROSITE" id="PS50850"/>
    </source>
</evidence>
<evidence type="ECO:0000256" key="6">
    <source>
        <dbReference type="SAM" id="Phobius"/>
    </source>
</evidence>
<name>A0A239E3E7_9PSED</name>
<dbReference type="PANTHER" id="PTHR43124:SF3">
    <property type="entry name" value="CHLORAMPHENICOL EFFLUX PUMP RV0191"/>
    <property type="match status" value="1"/>
</dbReference>
<dbReference type="PROSITE" id="PS50850">
    <property type="entry name" value="MFS"/>
    <property type="match status" value="1"/>
</dbReference>
<evidence type="ECO:0000256" key="2">
    <source>
        <dbReference type="ARBA" id="ARBA00022475"/>
    </source>
</evidence>
<dbReference type="STRING" id="1215104.GCA_000730585_02439"/>
<feature type="domain" description="Major facilitator superfamily (MFS) profile" evidence="7">
    <location>
        <begin position="8"/>
        <end position="386"/>
    </location>
</feature>
<feature type="transmembrane region" description="Helical" evidence="6">
    <location>
        <begin position="296"/>
        <end position="318"/>
    </location>
</feature>
<evidence type="ECO:0000256" key="1">
    <source>
        <dbReference type="ARBA" id="ARBA00004651"/>
    </source>
</evidence>
<feature type="transmembrane region" description="Helical" evidence="6">
    <location>
        <begin position="330"/>
        <end position="350"/>
    </location>
</feature>
<gene>
    <name evidence="8" type="ORF">SAMN05444352_10780</name>
</gene>
<feature type="transmembrane region" description="Helical" evidence="6">
    <location>
        <begin position="240"/>
        <end position="263"/>
    </location>
</feature>
<reference evidence="9" key="1">
    <citation type="submission" date="2017-06" db="EMBL/GenBank/DDBJ databases">
        <authorList>
            <person name="Varghese N."/>
            <person name="Submissions S."/>
        </authorList>
    </citation>
    <scope>NUCLEOTIDE SEQUENCE [LARGE SCALE GENOMIC DNA]</scope>
    <source>
        <strain evidence="9">DSM 22348</strain>
    </source>
</reference>